<dbReference type="AlphaFoldDB" id="A0A0D7BMJ3"/>
<accession>A0A0D7BMJ3</accession>
<comment type="similarity">
    <text evidence="2">Belongs to the cerato-platanin family.</text>
</comment>
<evidence type="ECO:0000313" key="6">
    <source>
        <dbReference type="Proteomes" id="UP000054007"/>
    </source>
</evidence>
<comment type="subcellular location">
    <subcellularLocation>
        <location evidence="1">Secreted</location>
    </subcellularLocation>
</comment>
<proteinExistence type="inferred from homology"/>
<gene>
    <name evidence="5" type="ORF">CYLTODRAFT_368635</name>
</gene>
<keyword evidence="3" id="KW-0964">Secreted</keyword>
<keyword evidence="6" id="KW-1185">Reference proteome</keyword>
<reference evidence="5 6" key="1">
    <citation type="journal article" date="2015" name="Fungal Genet. Biol.">
        <title>Evolution of novel wood decay mechanisms in Agaricales revealed by the genome sequences of Fistulina hepatica and Cylindrobasidium torrendii.</title>
        <authorList>
            <person name="Floudas D."/>
            <person name="Held B.W."/>
            <person name="Riley R."/>
            <person name="Nagy L.G."/>
            <person name="Koehler G."/>
            <person name="Ransdell A.S."/>
            <person name="Younus H."/>
            <person name="Chow J."/>
            <person name="Chiniquy J."/>
            <person name="Lipzen A."/>
            <person name="Tritt A."/>
            <person name="Sun H."/>
            <person name="Haridas S."/>
            <person name="LaButti K."/>
            <person name="Ohm R.A."/>
            <person name="Kues U."/>
            <person name="Blanchette R.A."/>
            <person name="Grigoriev I.V."/>
            <person name="Minto R.E."/>
            <person name="Hibbett D.S."/>
        </authorList>
    </citation>
    <scope>NUCLEOTIDE SEQUENCE [LARGE SCALE GENOMIC DNA]</scope>
    <source>
        <strain evidence="5 6">FP15055 ss-10</strain>
    </source>
</reference>
<organism evidence="5 6">
    <name type="scientific">Cylindrobasidium torrendii FP15055 ss-10</name>
    <dbReference type="NCBI Taxonomy" id="1314674"/>
    <lineage>
        <taxon>Eukaryota</taxon>
        <taxon>Fungi</taxon>
        <taxon>Dikarya</taxon>
        <taxon>Basidiomycota</taxon>
        <taxon>Agaricomycotina</taxon>
        <taxon>Agaricomycetes</taxon>
        <taxon>Agaricomycetidae</taxon>
        <taxon>Agaricales</taxon>
        <taxon>Marasmiineae</taxon>
        <taxon>Physalacriaceae</taxon>
        <taxon>Cylindrobasidium</taxon>
    </lineage>
</organism>
<dbReference type="EMBL" id="KN880450">
    <property type="protein sequence ID" value="KIY71768.1"/>
    <property type="molecule type" value="Genomic_DNA"/>
</dbReference>
<keyword evidence="4" id="KW-0732">Signal</keyword>
<dbReference type="InterPro" id="IPR036908">
    <property type="entry name" value="RlpA-like_sf"/>
</dbReference>
<sequence>MKLISIIALIFTTLSQLVFAVDQVGWDSIYGDGDASLAIVACSDGSNGLLTRGFKTFSDLPTFPAIGSAYVVGGWNSPACGTCWTLTYYHGNSAPKTVTFTAIDTSGGGFYTSQESLDYLTGGHAVEWGVVNVTATQVSPSQCGL</sequence>
<evidence type="ECO:0000256" key="2">
    <source>
        <dbReference type="ARBA" id="ARBA00010421"/>
    </source>
</evidence>
<feature type="signal peptide" evidence="4">
    <location>
        <begin position="1"/>
        <end position="20"/>
    </location>
</feature>
<evidence type="ECO:0000256" key="4">
    <source>
        <dbReference type="SAM" id="SignalP"/>
    </source>
</evidence>
<protein>
    <submittedName>
        <fullName evidence="5">Snodprot1</fullName>
    </submittedName>
</protein>
<name>A0A0D7BMJ3_9AGAR</name>
<evidence type="ECO:0000313" key="5">
    <source>
        <dbReference type="EMBL" id="KIY71768.1"/>
    </source>
</evidence>
<dbReference type="SUPFAM" id="SSF50685">
    <property type="entry name" value="Barwin-like endoglucanases"/>
    <property type="match status" value="1"/>
</dbReference>
<dbReference type="Proteomes" id="UP000054007">
    <property type="component" value="Unassembled WGS sequence"/>
</dbReference>
<dbReference type="InterPro" id="IPR010829">
    <property type="entry name" value="Cerato-platanin"/>
</dbReference>
<dbReference type="CDD" id="cd22778">
    <property type="entry name" value="DPBB_CEPL-like"/>
    <property type="match status" value="1"/>
</dbReference>
<dbReference type="OrthoDB" id="4898945at2759"/>
<evidence type="ECO:0000256" key="1">
    <source>
        <dbReference type="ARBA" id="ARBA00004613"/>
    </source>
</evidence>
<dbReference type="Gene3D" id="2.40.40.10">
    <property type="entry name" value="RlpA-like domain"/>
    <property type="match status" value="1"/>
</dbReference>
<dbReference type="Pfam" id="PF07249">
    <property type="entry name" value="Cerato-platanin"/>
    <property type="match status" value="1"/>
</dbReference>
<evidence type="ECO:0000256" key="3">
    <source>
        <dbReference type="ARBA" id="ARBA00022525"/>
    </source>
</evidence>
<feature type="chain" id="PRO_5002317225" evidence="4">
    <location>
        <begin position="21"/>
        <end position="145"/>
    </location>
</feature>
<dbReference type="GO" id="GO:0005576">
    <property type="term" value="C:extracellular region"/>
    <property type="evidence" value="ECO:0007669"/>
    <property type="project" value="UniProtKB-SubCell"/>
</dbReference>